<evidence type="ECO:0000313" key="14">
    <source>
        <dbReference type="Proteomes" id="UP000316429"/>
    </source>
</evidence>
<gene>
    <name evidence="11" type="primary">pyrD</name>
    <name evidence="13" type="ORF">FJQ55_02385</name>
</gene>
<feature type="active site" description="Nucleophile" evidence="11">
    <location>
        <position position="173"/>
    </location>
</feature>
<evidence type="ECO:0000259" key="12">
    <source>
        <dbReference type="Pfam" id="PF01180"/>
    </source>
</evidence>
<keyword evidence="8 11" id="KW-0560">Oxidoreductase</keyword>
<dbReference type="GO" id="GO:0005737">
    <property type="term" value="C:cytoplasm"/>
    <property type="evidence" value="ECO:0007669"/>
    <property type="project" value="InterPro"/>
</dbReference>
<feature type="binding site" evidence="11">
    <location>
        <begin position="244"/>
        <end position="245"/>
    </location>
    <ligand>
        <name>substrate</name>
    </ligand>
</feature>
<feature type="binding site" evidence="11">
    <location>
        <position position="139"/>
    </location>
    <ligand>
        <name>FMN</name>
        <dbReference type="ChEBI" id="CHEBI:58210"/>
    </ligand>
</feature>
<dbReference type="InterPro" id="IPR005719">
    <property type="entry name" value="Dihydroorotate_DH_2"/>
</dbReference>
<evidence type="ECO:0000256" key="11">
    <source>
        <dbReference type="HAMAP-Rule" id="MF_00225"/>
    </source>
</evidence>
<name>A0A504UG29_9HYPH</name>
<comment type="cofactor">
    <cofactor evidence="11">
        <name>FMN</name>
        <dbReference type="ChEBI" id="CHEBI:58210"/>
    </cofactor>
    <text evidence="11">Binds 1 FMN per subunit.</text>
</comment>
<evidence type="ECO:0000256" key="6">
    <source>
        <dbReference type="ARBA" id="ARBA00022643"/>
    </source>
</evidence>
<protein>
    <recommendedName>
        <fullName evidence="11">Dihydroorotate dehydrogenase (quinone)</fullName>
        <ecNumber evidence="11">1.3.5.2</ecNumber>
    </recommendedName>
    <alternativeName>
        <fullName evidence="11">DHOdehase</fullName>
        <shortName evidence="11">DHOD</shortName>
        <shortName evidence="11">DHODase</shortName>
    </alternativeName>
    <alternativeName>
        <fullName evidence="11">Dihydroorotate oxidase</fullName>
    </alternativeName>
</protein>
<feature type="binding site" evidence="11">
    <location>
        <position position="65"/>
    </location>
    <ligand>
        <name>substrate</name>
    </ligand>
</feature>
<feature type="binding site" evidence="11">
    <location>
        <begin position="61"/>
        <end position="65"/>
    </location>
    <ligand>
        <name>FMN</name>
        <dbReference type="ChEBI" id="CHEBI:58210"/>
    </ligand>
</feature>
<dbReference type="AlphaFoldDB" id="A0A504UG29"/>
<dbReference type="OrthoDB" id="9802377at2"/>
<dbReference type="HAMAP" id="MF_00225">
    <property type="entry name" value="DHO_dh_type2"/>
    <property type="match status" value="1"/>
</dbReference>
<feature type="binding site" evidence="11">
    <location>
        <position position="215"/>
    </location>
    <ligand>
        <name>FMN</name>
        <dbReference type="ChEBI" id="CHEBI:58210"/>
    </ligand>
</feature>
<keyword evidence="6 11" id="KW-0288">FMN</keyword>
<dbReference type="EMBL" id="VFYP01000001">
    <property type="protein sequence ID" value="TPP09745.1"/>
    <property type="molecule type" value="Genomic_DNA"/>
</dbReference>
<dbReference type="EC" id="1.3.5.2" evidence="11"/>
<evidence type="ECO:0000256" key="4">
    <source>
        <dbReference type="ARBA" id="ARBA00005359"/>
    </source>
</evidence>
<keyword evidence="9 11" id="KW-0472">Membrane</keyword>
<dbReference type="GO" id="GO:0005886">
    <property type="term" value="C:plasma membrane"/>
    <property type="evidence" value="ECO:0007669"/>
    <property type="project" value="UniProtKB-SubCell"/>
</dbReference>
<evidence type="ECO:0000256" key="7">
    <source>
        <dbReference type="ARBA" id="ARBA00022975"/>
    </source>
</evidence>
<accession>A0A504UG29</accession>
<dbReference type="RefSeq" id="WP_140826123.1">
    <property type="nucleotide sequence ID" value="NZ_VFYP01000001.1"/>
</dbReference>
<dbReference type="PANTHER" id="PTHR48109:SF4">
    <property type="entry name" value="DIHYDROOROTATE DEHYDROGENASE (QUINONE), MITOCHONDRIAL"/>
    <property type="match status" value="1"/>
</dbReference>
<evidence type="ECO:0000313" key="13">
    <source>
        <dbReference type="EMBL" id="TPP09745.1"/>
    </source>
</evidence>
<keyword evidence="14" id="KW-1185">Reference proteome</keyword>
<evidence type="ECO:0000256" key="9">
    <source>
        <dbReference type="ARBA" id="ARBA00023136"/>
    </source>
</evidence>
<evidence type="ECO:0000256" key="2">
    <source>
        <dbReference type="ARBA" id="ARBA00004370"/>
    </source>
</evidence>
<dbReference type="GO" id="GO:0006207">
    <property type="term" value="P:'de novo' pyrimidine nucleobase biosynthetic process"/>
    <property type="evidence" value="ECO:0007669"/>
    <property type="project" value="UniProtKB-UniRule"/>
</dbReference>
<dbReference type="GO" id="GO:0106430">
    <property type="term" value="F:dihydroorotate dehydrogenase (quinone) activity"/>
    <property type="evidence" value="ECO:0007669"/>
    <property type="project" value="UniProtKB-EC"/>
</dbReference>
<proteinExistence type="inferred from homology"/>
<evidence type="ECO:0000256" key="1">
    <source>
        <dbReference type="ARBA" id="ARBA00003125"/>
    </source>
</evidence>
<keyword evidence="5 11" id="KW-0285">Flavoprotein</keyword>
<evidence type="ECO:0000256" key="3">
    <source>
        <dbReference type="ARBA" id="ARBA00005161"/>
    </source>
</evidence>
<feature type="binding site" evidence="11">
    <location>
        <begin position="316"/>
        <end position="317"/>
    </location>
    <ligand>
        <name>FMN</name>
        <dbReference type="ChEBI" id="CHEBI:58210"/>
    </ligand>
</feature>
<dbReference type="Proteomes" id="UP000316429">
    <property type="component" value="Unassembled WGS sequence"/>
</dbReference>
<dbReference type="NCBIfam" id="NF003645">
    <property type="entry name" value="PRK05286.1-2"/>
    <property type="match status" value="1"/>
</dbReference>
<dbReference type="SUPFAM" id="SSF51395">
    <property type="entry name" value="FMN-linked oxidoreductases"/>
    <property type="match status" value="1"/>
</dbReference>
<dbReference type="Gene3D" id="3.20.20.70">
    <property type="entry name" value="Aldolase class I"/>
    <property type="match status" value="1"/>
</dbReference>
<reference evidence="13 14" key="1">
    <citation type="submission" date="2019-06" db="EMBL/GenBank/DDBJ databases">
        <title>Rhizobium sp. CL12 isolated from roots of soybean.</title>
        <authorList>
            <person name="Wang C."/>
        </authorList>
    </citation>
    <scope>NUCLEOTIDE SEQUENCE [LARGE SCALE GENOMIC DNA]</scope>
    <source>
        <strain evidence="13 14">CL12</strain>
    </source>
</reference>
<feature type="binding site" evidence="11">
    <location>
        <position position="243"/>
    </location>
    <ligand>
        <name>FMN</name>
        <dbReference type="ChEBI" id="CHEBI:58210"/>
    </ligand>
</feature>
<dbReference type="PROSITE" id="PS00911">
    <property type="entry name" value="DHODEHASE_1"/>
    <property type="match status" value="1"/>
</dbReference>
<feature type="binding site" evidence="11">
    <location>
        <position position="266"/>
    </location>
    <ligand>
        <name>FMN</name>
        <dbReference type="ChEBI" id="CHEBI:58210"/>
    </ligand>
</feature>
<dbReference type="Pfam" id="PF01180">
    <property type="entry name" value="DHO_dh"/>
    <property type="match status" value="1"/>
</dbReference>
<comment type="subunit">
    <text evidence="11">Monomer.</text>
</comment>
<dbReference type="PROSITE" id="PS00912">
    <property type="entry name" value="DHODEHASE_2"/>
    <property type="match status" value="1"/>
</dbReference>
<comment type="similarity">
    <text evidence="4 11">Belongs to the dihydroorotate dehydrogenase family. Type 2 subfamily.</text>
</comment>
<keyword evidence="7 11" id="KW-0665">Pyrimidine biosynthesis</keyword>
<dbReference type="CDD" id="cd04738">
    <property type="entry name" value="DHOD_2_like"/>
    <property type="match status" value="1"/>
</dbReference>
<dbReference type="InterPro" id="IPR005720">
    <property type="entry name" value="Dihydroorotate_DH_cat"/>
</dbReference>
<feature type="binding site" evidence="11">
    <location>
        <position position="85"/>
    </location>
    <ligand>
        <name>FMN</name>
        <dbReference type="ChEBI" id="CHEBI:58210"/>
    </ligand>
</feature>
<feature type="binding site" evidence="11">
    <location>
        <position position="295"/>
    </location>
    <ligand>
        <name>FMN</name>
        <dbReference type="ChEBI" id="CHEBI:58210"/>
    </ligand>
</feature>
<dbReference type="InterPro" id="IPR001295">
    <property type="entry name" value="Dihydroorotate_DH_CS"/>
</dbReference>
<comment type="pathway">
    <text evidence="3 11">Pyrimidine metabolism; UMP biosynthesis via de novo pathway; orotate from (S)-dihydroorotate (quinone route): step 1/1.</text>
</comment>
<comment type="subcellular location">
    <subcellularLocation>
        <location evidence="11">Cell membrane</location>
        <topology evidence="11">Peripheral membrane protein</topology>
    </subcellularLocation>
    <subcellularLocation>
        <location evidence="2">Membrane</location>
    </subcellularLocation>
</comment>
<keyword evidence="11" id="KW-1003">Cell membrane</keyword>
<comment type="caution">
    <text evidence="13">The sequence shown here is derived from an EMBL/GenBank/DDBJ whole genome shotgun (WGS) entry which is preliminary data.</text>
</comment>
<dbReference type="NCBIfam" id="NF003652">
    <property type="entry name" value="PRK05286.2-5"/>
    <property type="match status" value="1"/>
</dbReference>
<dbReference type="GO" id="GO:0044205">
    <property type="term" value="P:'de novo' UMP biosynthetic process"/>
    <property type="evidence" value="ECO:0007669"/>
    <property type="project" value="UniProtKB-UniRule"/>
</dbReference>
<feature type="binding site" evidence="11">
    <location>
        <position position="170"/>
    </location>
    <ligand>
        <name>substrate</name>
    </ligand>
</feature>
<feature type="binding site" evidence="11">
    <location>
        <begin position="110"/>
        <end position="114"/>
    </location>
    <ligand>
        <name>substrate</name>
    </ligand>
</feature>
<comment type="function">
    <text evidence="1 11">Catalyzes the conversion of dihydroorotate to orotate with quinone as electron acceptor.</text>
</comment>
<evidence type="ECO:0000256" key="5">
    <source>
        <dbReference type="ARBA" id="ARBA00022630"/>
    </source>
</evidence>
<dbReference type="InterPro" id="IPR050074">
    <property type="entry name" value="DHO_dehydrogenase"/>
</dbReference>
<dbReference type="UniPathway" id="UPA00070">
    <property type="reaction ID" value="UER00946"/>
</dbReference>
<dbReference type="PANTHER" id="PTHR48109">
    <property type="entry name" value="DIHYDROOROTATE DEHYDROGENASE (QUINONE), MITOCHONDRIAL-RELATED"/>
    <property type="match status" value="1"/>
</dbReference>
<feature type="domain" description="Dihydroorotate dehydrogenase catalytic" evidence="12">
    <location>
        <begin position="44"/>
        <end position="338"/>
    </location>
</feature>
<sequence>MPDLFSLGRRGLFLFDAETAHGLSIAGLKTGLVPACRTAADPRLAQTVAGIRFANPLGMAAGYDKNAEVPDALLSLGFGFAEVGTLTPKAQSGNPKPRIFRLERDRAVINRLGFNNEGHDAALARLSARGNRAGIVGVNIGANKDAADRVADYVAGIRRFYSVASYFTANISSPNTPGLRDLQAKESLDALLSAVLAARAEEAIRAGKRLPVFLKIAPDLAEEGLDDIAEVALAHDLDGLIVSNTTLSRDGLTDRTHAGEAGGLSGAPLFDKSTAVLARMRNRVGSALPIIGVGGVSSAETALEKIRAGADLVQLYSCMVYEGPALPGRIVKGLSALLDREGVSNIRDLRDTRLDHWLSAKV</sequence>
<feature type="binding site" evidence="11">
    <location>
        <position position="170"/>
    </location>
    <ligand>
        <name>FMN</name>
        <dbReference type="ChEBI" id="CHEBI:58210"/>
    </ligand>
</feature>
<organism evidence="13 14">
    <name type="scientific">Rhizobium glycinendophyticum</name>
    <dbReference type="NCBI Taxonomy" id="2589807"/>
    <lineage>
        <taxon>Bacteria</taxon>
        <taxon>Pseudomonadati</taxon>
        <taxon>Pseudomonadota</taxon>
        <taxon>Alphaproteobacteria</taxon>
        <taxon>Hyphomicrobiales</taxon>
        <taxon>Rhizobiaceae</taxon>
        <taxon>Rhizobium/Agrobacterium group</taxon>
        <taxon>Rhizobium</taxon>
    </lineage>
</organism>
<evidence type="ECO:0000256" key="10">
    <source>
        <dbReference type="ARBA" id="ARBA00048639"/>
    </source>
</evidence>
<comment type="catalytic activity">
    <reaction evidence="10 11">
        <text>(S)-dihydroorotate + a quinone = orotate + a quinol</text>
        <dbReference type="Rhea" id="RHEA:30187"/>
        <dbReference type="ChEBI" id="CHEBI:24646"/>
        <dbReference type="ChEBI" id="CHEBI:30839"/>
        <dbReference type="ChEBI" id="CHEBI:30864"/>
        <dbReference type="ChEBI" id="CHEBI:132124"/>
        <dbReference type="EC" id="1.3.5.2"/>
    </reaction>
</comment>
<dbReference type="InterPro" id="IPR013785">
    <property type="entry name" value="Aldolase_TIM"/>
</dbReference>
<dbReference type="NCBIfam" id="TIGR01036">
    <property type="entry name" value="pyrD_sub2"/>
    <property type="match status" value="1"/>
</dbReference>
<feature type="binding site" evidence="11">
    <location>
        <position position="175"/>
    </location>
    <ligand>
        <name>substrate</name>
    </ligand>
</feature>
<evidence type="ECO:0000256" key="8">
    <source>
        <dbReference type="ARBA" id="ARBA00023002"/>
    </source>
</evidence>